<dbReference type="InterPro" id="IPR036008">
    <property type="entry name" value="Aconitase_4Fe-4S_dom"/>
</dbReference>
<protein>
    <recommendedName>
        <fullName evidence="6">3-isopropylmalate dehydratase</fullName>
        <ecNumber evidence="6">4.2.1.33</ecNumber>
    </recommendedName>
</protein>
<keyword evidence="17" id="KW-1185">Reference proteome</keyword>
<gene>
    <name evidence="16" type="ORF">ABIE19_001240</name>
</gene>
<comment type="caution">
    <text evidence="16">The sequence shown here is derived from an EMBL/GenBank/DDBJ whole genome shotgun (WGS) entry which is preliminary data.</text>
</comment>
<dbReference type="Pfam" id="PF00330">
    <property type="entry name" value="Aconitase"/>
    <property type="match status" value="1"/>
</dbReference>
<dbReference type="InterPro" id="IPR050067">
    <property type="entry name" value="IPM_dehydratase_rel_enz"/>
</dbReference>
<dbReference type="InterPro" id="IPR015931">
    <property type="entry name" value="Acnase/IPM_dHydase_lsu_aba_1/3"/>
</dbReference>
<dbReference type="EMBL" id="JBEPTF010000001">
    <property type="protein sequence ID" value="MET4683331.1"/>
    <property type="molecule type" value="Genomic_DNA"/>
</dbReference>
<comment type="function">
    <text evidence="3">Catalyzes the isomerization between 2-isopropylmalate and 3-isopropylmalate, via the formation of 2-isopropylmaleate.</text>
</comment>
<dbReference type="InterPro" id="IPR018136">
    <property type="entry name" value="Aconitase_4Fe-4S_BS"/>
</dbReference>
<evidence type="ECO:0000256" key="5">
    <source>
        <dbReference type="ARBA" id="ARBA00011271"/>
    </source>
</evidence>
<sequence>MSRTLFDKIWDRHLVSDIDARTGLLLVDRVLLHERTGGVALKSVLSAGRTVFAPKQAFAVMDHIVDTRPGRTDQTLMPTGADFIRTTRQAAAEAGIRLFDLGDPNQGIVHVMSPELGIVLPGLTLVCPDSHTCSQGALGALAWGIGSTQAEHALATSTLRVEKPRAMRITIDGRLSPGVTAKDLALHLLGRFGVGGGKGHVVEYAGEVVRAMDVEARLTLCNMATEFAAFSAIIAPDQTTFDYLAGRPFAPTGETWDQAVAQWSELASDPDAVFDVELSVNAADVAPMVTWGVSPQQVVPLDGAVPAFEDGGLDTPEAHARALTYMDLTPGRPLEGLPVTGAFIGSCTNSRLSDLRRAAAVLKGRKIAPGVRAICVPGSSRVRREAEAEGLDQVFLDAGFEWRESGCSMCFYAGGESFGPRERVISSTNRNFESRQGPETRTHLASPETVAASALAGAIADPRKAF</sequence>
<evidence type="ECO:0000256" key="4">
    <source>
        <dbReference type="ARBA" id="ARBA00004729"/>
    </source>
</evidence>
<dbReference type="SUPFAM" id="SSF53732">
    <property type="entry name" value="Aconitase iron-sulfur domain"/>
    <property type="match status" value="1"/>
</dbReference>
<keyword evidence="12" id="KW-0411">Iron-sulfur</keyword>
<comment type="cofactor">
    <cofactor evidence="2">
        <name>[4Fe-4S] cluster</name>
        <dbReference type="ChEBI" id="CHEBI:49883"/>
    </cofactor>
</comment>
<accession>A0ABV2R9S1</accession>
<evidence type="ECO:0000256" key="1">
    <source>
        <dbReference type="ARBA" id="ARBA00000491"/>
    </source>
</evidence>
<keyword evidence="14" id="KW-0100">Branched-chain amino acid biosynthesis</keyword>
<dbReference type="GO" id="GO:0003861">
    <property type="term" value="F:3-isopropylmalate dehydratase activity"/>
    <property type="evidence" value="ECO:0007669"/>
    <property type="project" value="UniProtKB-EC"/>
</dbReference>
<name>A0ABV2R9S1_9CAUL</name>
<keyword evidence="7" id="KW-0432">Leucine biosynthesis</keyword>
<feature type="domain" description="Aconitase/3-isopropylmalate dehydratase large subunit alpha/beta/alpha" evidence="15">
    <location>
        <begin position="7"/>
        <end position="457"/>
    </location>
</feature>
<dbReference type="PRINTS" id="PR00415">
    <property type="entry name" value="ACONITASE"/>
</dbReference>
<dbReference type="InterPro" id="IPR001030">
    <property type="entry name" value="Acoase/IPM_deHydtase_lsu_aba"/>
</dbReference>
<dbReference type="RefSeq" id="WP_354088254.1">
    <property type="nucleotide sequence ID" value="NZ_JBEPTF010000001.1"/>
</dbReference>
<evidence type="ECO:0000256" key="13">
    <source>
        <dbReference type="ARBA" id="ARBA00023239"/>
    </source>
</evidence>
<proteinExistence type="predicted"/>
<comment type="subunit">
    <text evidence="5">Heterodimer of LeuC and LeuD.</text>
</comment>
<comment type="pathway">
    <text evidence="4">Amino-acid biosynthesis; L-leucine biosynthesis; L-leucine from 3-methyl-2-oxobutanoate: step 2/4.</text>
</comment>
<dbReference type="NCBIfam" id="NF004016">
    <property type="entry name" value="PRK05478.1"/>
    <property type="match status" value="1"/>
</dbReference>
<evidence type="ECO:0000256" key="7">
    <source>
        <dbReference type="ARBA" id="ARBA00022430"/>
    </source>
</evidence>
<dbReference type="PROSITE" id="PS00450">
    <property type="entry name" value="ACONITASE_1"/>
    <property type="match status" value="1"/>
</dbReference>
<evidence type="ECO:0000256" key="12">
    <source>
        <dbReference type="ARBA" id="ARBA00023014"/>
    </source>
</evidence>
<evidence type="ECO:0000313" key="17">
    <source>
        <dbReference type="Proteomes" id="UP001549313"/>
    </source>
</evidence>
<dbReference type="PANTHER" id="PTHR43822:SF9">
    <property type="entry name" value="3-ISOPROPYLMALATE DEHYDRATASE"/>
    <property type="match status" value="1"/>
</dbReference>
<dbReference type="EC" id="4.2.1.33" evidence="6"/>
<dbReference type="PANTHER" id="PTHR43822">
    <property type="entry name" value="HOMOACONITASE, MITOCHONDRIAL-RELATED"/>
    <property type="match status" value="1"/>
</dbReference>
<evidence type="ECO:0000256" key="2">
    <source>
        <dbReference type="ARBA" id="ARBA00001966"/>
    </source>
</evidence>
<keyword evidence="11" id="KW-0408">Iron</keyword>
<organism evidence="16 17">
    <name type="scientific">Brevundimonas faecalis</name>
    <dbReference type="NCBI Taxonomy" id="947378"/>
    <lineage>
        <taxon>Bacteria</taxon>
        <taxon>Pseudomonadati</taxon>
        <taxon>Pseudomonadota</taxon>
        <taxon>Alphaproteobacteria</taxon>
        <taxon>Caulobacterales</taxon>
        <taxon>Caulobacteraceae</taxon>
        <taxon>Brevundimonas</taxon>
    </lineage>
</organism>
<dbReference type="GO" id="GO:0047508">
    <property type="term" value="F:(R)-2-methylmalate dehydratase activity"/>
    <property type="evidence" value="ECO:0007669"/>
    <property type="project" value="UniProtKB-EC"/>
</dbReference>
<evidence type="ECO:0000256" key="11">
    <source>
        <dbReference type="ARBA" id="ARBA00023004"/>
    </source>
</evidence>
<evidence type="ECO:0000256" key="9">
    <source>
        <dbReference type="ARBA" id="ARBA00022605"/>
    </source>
</evidence>
<reference evidence="16 17" key="1">
    <citation type="submission" date="2024-06" db="EMBL/GenBank/DDBJ databases">
        <title>Sorghum-associated microbial communities from plants grown in Nebraska, USA.</title>
        <authorList>
            <person name="Schachtman D."/>
        </authorList>
    </citation>
    <scope>NUCLEOTIDE SEQUENCE [LARGE SCALE GENOMIC DNA]</scope>
    <source>
        <strain evidence="16 17">2814</strain>
    </source>
</reference>
<keyword evidence="10" id="KW-0479">Metal-binding</keyword>
<evidence type="ECO:0000256" key="3">
    <source>
        <dbReference type="ARBA" id="ARBA00002695"/>
    </source>
</evidence>
<dbReference type="Proteomes" id="UP001549313">
    <property type="component" value="Unassembled WGS sequence"/>
</dbReference>
<evidence type="ECO:0000256" key="8">
    <source>
        <dbReference type="ARBA" id="ARBA00022485"/>
    </source>
</evidence>
<comment type="catalytic activity">
    <reaction evidence="1">
        <text>(2R,3S)-3-isopropylmalate = (2S)-2-isopropylmalate</text>
        <dbReference type="Rhea" id="RHEA:32287"/>
        <dbReference type="ChEBI" id="CHEBI:1178"/>
        <dbReference type="ChEBI" id="CHEBI:35121"/>
        <dbReference type="EC" id="4.2.1.33"/>
    </reaction>
</comment>
<evidence type="ECO:0000256" key="14">
    <source>
        <dbReference type="ARBA" id="ARBA00023304"/>
    </source>
</evidence>
<dbReference type="NCBIfam" id="NF009116">
    <property type="entry name" value="PRK12466.1"/>
    <property type="match status" value="1"/>
</dbReference>
<evidence type="ECO:0000259" key="15">
    <source>
        <dbReference type="Pfam" id="PF00330"/>
    </source>
</evidence>
<dbReference type="Gene3D" id="3.30.499.10">
    <property type="entry name" value="Aconitase, domain 3"/>
    <property type="match status" value="2"/>
</dbReference>
<keyword evidence="8" id="KW-0004">4Fe-4S</keyword>
<evidence type="ECO:0000313" key="16">
    <source>
        <dbReference type="EMBL" id="MET4683331.1"/>
    </source>
</evidence>
<evidence type="ECO:0000256" key="6">
    <source>
        <dbReference type="ARBA" id="ARBA00011998"/>
    </source>
</evidence>
<keyword evidence="13 16" id="KW-0456">Lyase</keyword>
<evidence type="ECO:0000256" key="10">
    <source>
        <dbReference type="ARBA" id="ARBA00022723"/>
    </source>
</evidence>
<keyword evidence="9" id="KW-0028">Amino-acid biosynthesis</keyword>